<organism evidence="1 2">
    <name type="scientific">Purpureocillium lilacinum</name>
    <name type="common">Paecilomyces lilacinus</name>
    <dbReference type="NCBI Taxonomy" id="33203"/>
    <lineage>
        <taxon>Eukaryota</taxon>
        <taxon>Fungi</taxon>
        <taxon>Dikarya</taxon>
        <taxon>Ascomycota</taxon>
        <taxon>Pezizomycotina</taxon>
        <taxon>Sordariomycetes</taxon>
        <taxon>Hypocreomycetidae</taxon>
        <taxon>Hypocreales</taxon>
        <taxon>Ophiocordycipitaceae</taxon>
        <taxon>Purpureocillium</taxon>
    </lineage>
</organism>
<dbReference type="EMBL" id="JBGNUJ010000013">
    <property type="protein sequence ID" value="KAL3951802.1"/>
    <property type="molecule type" value="Genomic_DNA"/>
</dbReference>
<gene>
    <name evidence="1" type="ORF">ACCO45_013519</name>
</gene>
<reference evidence="1" key="1">
    <citation type="submission" date="2024-12" db="EMBL/GenBank/DDBJ databases">
        <title>Comparative genomics and development of molecular markers within Purpureocillium lilacinum and among Purpureocillium species.</title>
        <authorList>
            <person name="Yeh Z.-Y."/>
            <person name="Ni N.-T."/>
            <person name="Lo P.-H."/>
            <person name="Mushyakhwo K."/>
            <person name="Lin C.-F."/>
            <person name="Nai Y.-S."/>
        </authorList>
    </citation>
    <scope>NUCLEOTIDE SEQUENCE</scope>
    <source>
        <strain evidence="1">NCHU-NPUST-175</strain>
    </source>
</reference>
<evidence type="ECO:0000313" key="2">
    <source>
        <dbReference type="Proteomes" id="UP001638806"/>
    </source>
</evidence>
<name>A0ACC4D6C1_PURLI</name>
<sequence>MPRKRRRDSDEEDGGQRHQGRQTFHERVVALASKANKRRVEIARDYFKNHKAPNPSSEDDVGQVAGLSVPRFDDLWEAMDEVHLVQDYETSGAAHAIRSIGNAHGAHLKMWKTTCWEMRCTPLAIVGPRFNMAFQPMERSSTTLEQTQTSRTLWSKDFCTRLDTLVSHPVWEGDPARLSTAIQTAVIARTNDRRSWLIRIRDAALTGPLKGVMHLATIQCRERGRQVSSFFSLLRHIAELASGPSEASTDPLPVEYQVRLGDLDLVVDAINTLTGNSSVPMFPDVELVATISHASRESGSMPHGFAELQALYKRAWHHERRSALREQRRAIARRHSTNHPLDWRPARNAGSPCGFGRGRGFDPFYDFGDDPGPRDLSPDEAGNADGDEHSEYSDDPDHTDDHTEDEYMADPPRAGPHKSPVPAPGRSGRSGDLVPAPARSDRMESSGEYSSGESEAASSPSKSAPGGSPAAAPTGVATEAPSKSQPGGSPAVAPAAKEAPSQSEPASENSAVMDAYWNAPLPIYLGDESRDGMDLSSAWVSAPQPASRRNWMGWASASNPIVARREDSTDEESE</sequence>
<comment type="caution">
    <text evidence="1">The sequence shown here is derived from an EMBL/GenBank/DDBJ whole genome shotgun (WGS) entry which is preliminary data.</text>
</comment>
<keyword evidence="2" id="KW-1185">Reference proteome</keyword>
<evidence type="ECO:0000313" key="1">
    <source>
        <dbReference type="EMBL" id="KAL3951802.1"/>
    </source>
</evidence>
<dbReference type="Proteomes" id="UP001638806">
    <property type="component" value="Unassembled WGS sequence"/>
</dbReference>
<accession>A0ACC4D6C1</accession>
<protein>
    <submittedName>
        <fullName evidence="1">Uncharacterized protein</fullName>
    </submittedName>
</protein>
<proteinExistence type="predicted"/>